<dbReference type="InterPro" id="IPR007701">
    <property type="entry name" value="Interferon-rel_develop_reg_N"/>
</dbReference>
<evidence type="ECO:0000313" key="4">
    <source>
        <dbReference type="Proteomes" id="UP001188597"/>
    </source>
</evidence>
<sequence length="440" mass="49103">MGSGRLEVTTLFKNAKQSPCMNEVIVTLQDRDRLEVVERMTGLQALVASLPYTTLSCVTHELQCSYHRFSLLFSAIESLPLRESCELSRFYFIDQVLFDCLIVLAEADVASSTGSEANERMMTELMLSRWLAVTVGCGENAHELYEELLPPLSQALKSQSESVKFISILDCLAIVTFVGGSTVEETERSMQIVWDFFHSETGSNAIAKKHSAAVQTAAISAWSLLLTTVDGWSLSYNHWQGAVSFFLDILETDDGSLHVVACEALALIFEMGCLEKFASGTDGTDASSVHEGNVFPNRFSSVQELREKLLVRVRALSLLAKVESSTTNSAKRKHNTEWEVLIILENGYFPETSVKIGKHSLKLYSWSQLLQLNFLKRLLGGGFVRHMLENQLLHDVFDFTPKAKLLGDELYVSEREESCLDISSHAIARTAVNMLRLHKV</sequence>
<feature type="domain" description="Interferon-related developmental regulator N-terminal" evidence="2">
    <location>
        <begin position="125"/>
        <end position="323"/>
    </location>
</feature>
<protein>
    <recommendedName>
        <fullName evidence="2">Interferon-related developmental regulator N-terminal domain-containing protein</fullName>
    </recommendedName>
</protein>
<dbReference type="Proteomes" id="UP001188597">
    <property type="component" value="Unassembled WGS sequence"/>
</dbReference>
<dbReference type="InterPro" id="IPR039777">
    <property type="entry name" value="IFRD"/>
</dbReference>
<dbReference type="InterPro" id="IPR016024">
    <property type="entry name" value="ARM-type_fold"/>
</dbReference>
<proteinExistence type="inferred from homology"/>
<evidence type="ECO:0000313" key="3">
    <source>
        <dbReference type="EMBL" id="KAK3004875.1"/>
    </source>
</evidence>
<comment type="caution">
    <text evidence="3">The sequence shown here is derived from an EMBL/GenBank/DDBJ whole genome shotgun (WGS) entry which is preliminary data.</text>
</comment>
<evidence type="ECO:0000256" key="1">
    <source>
        <dbReference type="ARBA" id="ARBA00008828"/>
    </source>
</evidence>
<evidence type="ECO:0000259" key="2">
    <source>
        <dbReference type="Pfam" id="PF05004"/>
    </source>
</evidence>
<dbReference type="Pfam" id="PF05004">
    <property type="entry name" value="IFRD"/>
    <property type="match status" value="1"/>
</dbReference>
<keyword evidence="4" id="KW-1185">Reference proteome</keyword>
<organism evidence="3 4">
    <name type="scientific">Escallonia herrerae</name>
    <dbReference type="NCBI Taxonomy" id="1293975"/>
    <lineage>
        <taxon>Eukaryota</taxon>
        <taxon>Viridiplantae</taxon>
        <taxon>Streptophyta</taxon>
        <taxon>Embryophyta</taxon>
        <taxon>Tracheophyta</taxon>
        <taxon>Spermatophyta</taxon>
        <taxon>Magnoliopsida</taxon>
        <taxon>eudicotyledons</taxon>
        <taxon>Gunneridae</taxon>
        <taxon>Pentapetalae</taxon>
        <taxon>asterids</taxon>
        <taxon>campanulids</taxon>
        <taxon>Escalloniales</taxon>
        <taxon>Escalloniaceae</taxon>
        <taxon>Escallonia</taxon>
    </lineage>
</organism>
<dbReference type="EMBL" id="JAVXUP010002196">
    <property type="protein sequence ID" value="KAK3004875.1"/>
    <property type="molecule type" value="Genomic_DNA"/>
</dbReference>
<accession>A0AA89AJT6</accession>
<comment type="similarity">
    <text evidence="1">Belongs to the IFRD family.</text>
</comment>
<gene>
    <name evidence="3" type="ORF">RJ639_019303</name>
</gene>
<dbReference type="SUPFAM" id="SSF48371">
    <property type="entry name" value="ARM repeat"/>
    <property type="match status" value="1"/>
</dbReference>
<dbReference type="AlphaFoldDB" id="A0AA89AJT6"/>
<name>A0AA89AJT6_9ASTE</name>
<dbReference type="PANTHER" id="PTHR12354:SF1">
    <property type="entry name" value="INTERFERON-RELATED DEVELOPMENTAL REGULATOR 1"/>
    <property type="match status" value="1"/>
</dbReference>
<reference evidence="3" key="1">
    <citation type="submission" date="2022-12" db="EMBL/GenBank/DDBJ databases">
        <title>Draft genome assemblies for two species of Escallonia (Escalloniales).</title>
        <authorList>
            <person name="Chanderbali A."/>
            <person name="Dervinis C."/>
            <person name="Anghel I."/>
            <person name="Soltis D."/>
            <person name="Soltis P."/>
            <person name="Zapata F."/>
        </authorList>
    </citation>
    <scope>NUCLEOTIDE SEQUENCE</scope>
    <source>
        <strain evidence="3">UCBG64.0493</strain>
        <tissue evidence="3">Leaf</tissue>
    </source>
</reference>
<dbReference type="PANTHER" id="PTHR12354">
    <property type="entry name" value="INTERFERON-RELATED DEVELOPMENTAL REGULATOR"/>
    <property type="match status" value="1"/>
</dbReference>